<accession>A0A515CR28</accession>
<proteinExistence type="predicted"/>
<dbReference type="InterPro" id="IPR035404">
    <property type="entry name" value="DUF5405"/>
</dbReference>
<sequence length="130" mass="14487">MNDARGFIQWLIDNGRETEGSIMPLYAAWRDRPVSEETARLMPAGRSAKCCIDHRYVIAKTDKTFTLYELRHNAAGGRAVVMALYADEVALVSDLINHSIRQTKVASIGELVAETQRLAMQCDAALAEFQ</sequence>
<dbReference type="RefSeq" id="WP_142814547.1">
    <property type="nucleotide sequence ID" value="NZ_CP033893.1"/>
</dbReference>
<evidence type="ECO:0000313" key="2">
    <source>
        <dbReference type="EMBL" id="QDL30616.1"/>
    </source>
</evidence>
<dbReference type="AlphaFoldDB" id="A0A515CR28"/>
<evidence type="ECO:0000313" key="3">
    <source>
        <dbReference type="Proteomes" id="UP000317572"/>
    </source>
</evidence>
<feature type="domain" description="DUF5405" evidence="1">
    <location>
        <begin position="57"/>
        <end position="128"/>
    </location>
</feature>
<name>A0A515CR28_SERLI</name>
<dbReference type="Proteomes" id="UP000317572">
    <property type="component" value="Chromosome"/>
</dbReference>
<gene>
    <name evidence="2" type="ORF">EGO53_01880</name>
</gene>
<organism evidence="2 3">
    <name type="scientific">Serratia liquefaciens</name>
    <dbReference type="NCBI Taxonomy" id="614"/>
    <lineage>
        <taxon>Bacteria</taxon>
        <taxon>Pseudomonadati</taxon>
        <taxon>Pseudomonadota</taxon>
        <taxon>Gammaproteobacteria</taxon>
        <taxon>Enterobacterales</taxon>
        <taxon>Yersiniaceae</taxon>
        <taxon>Serratia</taxon>
    </lineage>
</organism>
<evidence type="ECO:0000259" key="1">
    <source>
        <dbReference type="Pfam" id="PF17399"/>
    </source>
</evidence>
<dbReference type="Pfam" id="PF17399">
    <property type="entry name" value="DUF5405"/>
    <property type="match status" value="1"/>
</dbReference>
<protein>
    <recommendedName>
        <fullName evidence="1">DUF5405 domain-containing protein</fullName>
    </recommendedName>
</protein>
<reference evidence="2 3" key="1">
    <citation type="submission" date="2018-11" db="EMBL/GenBank/DDBJ databases">
        <title>The first complete genome of Serratia liquefaciens isolated from metalophyte plant revel distinctness adaptive mechanisms in an extreme habitat.</title>
        <authorList>
            <person name="Caneschi W.L."/>
            <person name="Sanchez A.B."/>
            <person name="Felestrino E.B."/>
            <person name="Assis R.A.B."/>
            <person name="Lemes C.G.C."/>
            <person name="Cordeiro I.F."/>
            <person name="Fonseca N.P."/>
            <person name="Villa M."/>
            <person name="Vieira I.T."/>
            <person name="Moraes L.A."/>
            <person name="Kamino L.H.Y."/>
            <person name="do Carmo F."/>
            <person name="Garcia C.M."/>
            <person name="Almeida N.F."/>
            <person name="Silva R.S."/>
            <person name="Ferro J.A."/>
            <person name="Ferro M.I.T."/>
            <person name="Varani A.M."/>
            <person name="Ferreira R.M."/>
            <person name="dos Santos V.L."/>
            <person name="Silva U.C."/>
            <person name="Setubal J.C."/>
            <person name="Moreira L.M."/>
        </authorList>
    </citation>
    <scope>NUCLEOTIDE SEQUENCE [LARGE SCALE GENOMIC DNA]</scope>
    <source>
        <strain evidence="2 3">FG3</strain>
    </source>
</reference>
<dbReference type="EMBL" id="CP033893">
    <property type="protein sequence ID" value="QDL30616.1"/>
    <property type="molecule type" value="Genomic_DNA"/>
</dbReference>